<gene>
    <name evidence="4" type="ORF">M3202_13990</name>
</gene>
<feature type="coiled-coil region" evidence="2">
    <location>
        <begin position="167"/>
        <end position="194"/>
    </location>
</feature>
<dbReference type="RefSeq" id="WP_251224057.1">
    <property type="nucleotide sequence ID" value="NZ_JAMBOL010000013.1"/>
</dbReference>
<dbReference type="CDD" id="cd05399">
    <property type="entry name" value="NT_Rel-Spo_like"/>
    <property type="match status" value="1"/>
</dbReference>
<dbReference type="InterPro" id="IPR052366">
    <property type="entry name" value="GTP_Pyrophosphokinase"/>
</dbReference>
<dbReference type="InterPro" id="IPR043519">
    <property type="entry name" value="NT_sf"/>
</dbReference>
<evidence type="ECO:0000313" key="4">
    <source>
        <dbReference type="EMBL" id="MCM3715195.1"/>
    </source>
</evidence>
<dbReference type="EMBL" id="JAMBOL010000013">
    <property type="protein sequence ID" value="MCM3715195.1"/>
    <property type="molecule type" value="Genomic_DNA"/>
</dbReference>
<dbReference type="Gene3D" id="3.30.460.10">
    <property type="entry name" value="Beta Polymerase, domain 2"/>
    <property type="match status" value="1"/>
</dbReference>
<dbReference type="Proteomes" id="UP001139179">
    <property type="component" value="Unassembled WGS sequence"/>
</dbReference>
<comment type="pathway">
    <text evidence="1">Purine metabolism; ppGpp biosynthesis; ppGpp from GTP: step 1/2.</text>
</comment>
<protein>
    <submittedName>
        <fullName evidence="4">GTP pyrophosphokinase family protein</fullName>
    </submittedName>
</protein>
<evidence type="ECO:0000256" key="1">
    <source>
        <dbReference type="ARBA" id="ARBA00004976"/>
    </source>
</evidence>
<dbReference type="Gene3D" id="1.10.287.860">
    <property type="entry name" value="Nucleotidyltransferase"/>
    <property type="match status" value="1"/>
</dbReference>
<organism evidence="4 5">
    <name type="scientific">Halalkalibacter oceani</name>
    <dbReference type="NCBI Taxonomy" id="1653776"/>
    <lineage>
        <taxon>Bacteria</taxon>
        <taxon>Bacillati</taxon>
        <taxon>Bacillota</taxon>
        <taxon>Bacilli</taxon>
        <taxon>Bacillales</taxon>
        <taxon>Bacillaceae</taxon>
        <taxon>Halalkalibacter</taxon>
    </lineage>
</organism>
<comment type="caution">
    <text evidence="4">The sequence shown here is derived from an EMBL/GenBank/DDBJ whole genome shotgun (WGS) entry which is preliminary data.</text>
</comment>
<keyword evidence="2" id="KW-0175">Coiled coil</keyword>
<evidence type="ECO:0000259" key="3">
    <source>
        <dbReference type="SMART" id="SM00954"/>
    </source>
</evidence>
<reference evidence="4" key="1">
    <citation type="submission" date="2022-05" db="EMBL/GenBank/DDBJ databases">
        <title>Comparative Genomics of Spacecraft Associated Microbes.</title>
        <authorList>
            <person name="Tran M.T."/>
            <person name="Wright A."/>
            <person name="Seuylemezian A."/>
            <person name="Eisen J."/>
            <person name="Coil D."/>
        </authorList>
    </citation>
    <scope>NUCLEOTIDE SEQUENCE</scope>
    <source>
        <strain evidence="4">214.1.1</strain>
    </source>
</reference>
<dbReference type="PANTHER" id="PTHR47837:SF2">
    <property type="entry name" value="GTP PYROPHOSPHOKINASE YWAC"/>
    <property type="match status" value="1"/>
</dbReference>
<dbReference type="Pfam" id="PF04607">
    <property type="entry name" value="RelA_SpoT"/>
    <property type="match status" value="1"/>
</dbReference>
<feature type="domain" description="RelA/SpoT" evidence="3">
    <location>
        <begin position="36"/>
        <end position="159"/>
    </location>
</feature>
<sequence length="223" mass="26175">MMTYKFALDEMNTKIKILQEEFQLIHDYNPIEHISSRLKSPESILKKLHRKNYPITLESIKDNIKDVAGIRITCSFLTDIYQLSDMIQKQGDIKVLEVKDYLRDPKPNGYRSLHLIIEVPVYMSDRQSSVCVEVQIRTIAMDFWASLEHKIYYKYNKEIPERLLLELKNAADLAAVLDKKMEDLHKEVGELKDQDDADEIEKMINKNEKIHLPSNFLTSLFND</sequence>
<accession>A0A9X2DTH2</accession>
<proteinExistence type="predicted"/>
<dbReference type="PANTHER" id="PTHR47837">
    <property type="entry name" value="GTP PYROPHOSPHOKINASE YJBM"/>
    <property type="match status" value="1"/>
</dbReference>
<keyword evidence="5" id="KW-1185">Reference proteome</keyword>
<name>A0A9X2DTH2_9BACI</name>
<dbReference type="InterPro" id="IPR007685">
    <property type="entry name" value="RelA_SpoT"/>
</dbReference>
<evidence type="ECO:0000313" key="5">
    <source>
        <dbReference type="Proteomes" id="UP001139179"/>
    </source>
</evidence>
<dbReference type="AlphaFoldDB" id="A0A9X2DTH2"/>
<dbReference type="SMART" id="SM00954">
    <property type="entry name" value="RelA_SpoT"/>
    <property type="match status" value="1"/>
</dbReference>
<dbReference type="SUPFAM" id="SSF81301">
    <property type="entry name" value="Nucleotidyltransferase"/>
    <property type="match status" value="1"/>
</dbReference>
<dbReference type="GO" id="GO:0015969">
    <property type="term" value="P:guanosine tetraphosphate metabolic process"/>
    <property type="evidence" value="ECO:0007669"/>
    <property type="project" value="InterPro"/>
</dbReference>
<evidence type="ECO:0000256" key="2">
    <source>
        <dbReference type="SAM" id="Coils"/>
    </source>
</evidence>